<evidence type="ECO:0000313" key="2">
    <source>
        <dbReference type="EMBL" id="NIR74379.1"/>
    </source>
</evidence>
<accession>A0AAE4Z5Z3</accession>
<dbReference type="Pfam" id="PF13490">
    <property type="entry name" value="zf-HC2"/>
    <property type="match status" value="1"/>
</dbReference>
<gene>
    <name evidence="2" type="ORF">GWO12_04600</name>
</gene>
<dbReference type="AlphaFoldDB" id="A0AAE4Z5Z3"/>
<organism evidence="2 3">
    <name type="scientific">Candidatus Kutchimonas denitrificans</name>
    <dbReference type="NCBI Taxonomy" id="3056748"/>
    <lineage>
        <taxon>Bacteria</taxon>
        <taxon>Pseudomonadati</taxon>
        <taxon>Gemmatimonadota</taxon>
        <taxon>Gemmatimonadia</taxon>
        <taxon>Candidatus Palauibacterales</taxon>
        <taxon>Candidatus Palauibacteraceae</taxon>
        <taxon>Candidatus Kutchimonas</taxon>
    </lineage>
</organism>
<protein>
    <submittedName>
        <fullName evidence="2">Mycothiol system anti-sigma-R factor</fullName>
    </submittedName>
</protein>
<reference evidence="2 3" key="1">
    <citation type="submission" date="2020-01" db="EMBL/GenBank/DDBJ databases">
        <title>Genomes assembled from Gulf of Kutch pelagic sediment metagenomes.</title>
        <authorList>
            <person name="Chandrashekar M."/>
            <person name="Mahajan M.S."/>
            <person name="Dave K.J."/>
            <person name="Vatsa P."/>
            <person name="Nathani N.M."/>
        </authorList>
    </citation>
    <scope>NUCLEOTIDE SEQUENCE [LARGE SCALE GENOMIC DNA]</scope>
    <source>
        <strain evidence="2">KS3-K002</strain>
    </source>
</reference>
<proteinExistence type="predicted"/>
<comment type="caution">
    <text evidence="2">The sequence shown here is derived from an EMBL/GenBank/DDBJ whole genome shotgun (WGS) entry which is preliminary data.</text>
</comment>
<dbReference type="InterPro" id="IPR027383">
    <property type="entry name" value="Znf_put"/>
</dbReference>
<dbReference type="NCBIfam" id="TIGR03988">
    <property type="entry name" value="antisig_RsrA"/>
    <property type="match status" value="1"/>
</dbReference>
<name>A0AAE4Z5Z3_9BACT</name>
<dbReference type="InterPro" id="IPR024020">
    <property type="entry name" value="Anit_sigma_mycothiol_RsrA"/>
</dbReference>
<dbReference type="Proteomes" id="UP000702544">
    <property type="component" value="Unassembled WGS sequence"/>
</dbReference>
<sequence>MTGLWQSLVGKMMPSPGGIDCAEVMAQLYEYIDGELDDEKIERIRGHLEKCQRCYPRYNFEAAFLRFLKQQGRTKAPPELQRKIFKAILEEESRG</sequence>
<evidence type="ECO:0000313" key="3">
    <source>
        <dbReference type="Proteomes" id="UP000702544"/>
    </source>
</evidence>
<feature type="domain" description="Putative zinc-finger" evidence="1">
    <location>
        <begin position="21"/>
        <end position="54"/>
    </location>
</feature>
<evidence type="ECO:0000259" key="1">
    <source>
        <dbReference type="Pfam" id="PF13490"/>
    </source>
</evidence>
<dbReference type="EMBL" id="JAACAK010000036">
    <property type="protein sequence ID" value="NIR74379.1"/>
    <property type="molecule type" value="Genomic_DNA"/>
</dbReference>